<accession>A0A8S3QDP1</accession>
<evidence type="ECO:0000313" key="3">
    <source>
        <dbReference type="Proteomes" id="UP000683360"/>
    </source>
</evidence>
<feature type="domain" description="Endonuclease/exonuclease/phosphatase" evidence="1">
    <location>
        <begin position="166"/>
        <end position="277"/>
    </location>
</feature>
<organism evidence="2 3">
    <name type="scientific">Mytilus edulis</name>
    <name type="common">Blue mussel</name>
    <dbReference type="NCBI Taxonomy" id="6550"/>
    <lineage>
        <taxon>Eukaryota</taxon>
        <taxon>Metazoa</taxon>
        <taxon>Spiralia</taxon>
        <taxon>Lophotrochozoa</taxon>
        <taxon>Mollusca</taxon>
        <taxon>Bivalvia</taxon>
        <taxon>Autobranchia</taxon>
        <taxon>Pteriomorphia</taxon>
        <taxon>Mytilida</taxon>
        <taxon>Mytiloidea</taxon>
        <taxon>Mytilidae</taxon>
        <taxon>Mytilinae</taxon>
        <taxon>Mytilus</taxon>
    </lineage>
</organism>
<evidence type="ECO:0000259" key="1">
    <source>
        <dbReference type="Pfam" id="PF14529"/>
    </source>
</evidence>
<dbReference type="Gene3D" id="3.60.10.10">
    <property type="entry name" value="Endonuclease/exonuclease/phosphatase"/>
    <property type="match status" value="1"/>
</dbReference>
<evidence type="ECO:0000313" key="2">
    <source>
        <dbReference type="EMBL" id="CAG2191900.1"/>
    </source>
</evidence>
<protein>
    <recommendedName>
        <fullName evidence="1">Endonuclease/exonuclease/phosphatase domain-containing protein</fullName>
    </recommendedName>
</protein>
<dbReference type="EMBL" id="CAJPWZ010000372">
    <property type="protein sequence ID" value="CAG2191900.1"/>
    <property type="molecule type" value="Genomic_DNA"/>
</dbReference>
<dbReference type="GO" id="GO:0003824">
    <property type="term" value="F:catalytic activity"/>
    <property type="evidence" value="ECO:0007669"/>
    <property type="project" value="InterPro"/>
</dbReference>
<proteinExistence type="predicted"/>
<dbReference type="PANTHER" id="PTHR36688">
    <property type="entry name" value="ENDO/EXONUCLEASE/PHOSPHATASE DOMAIN-CONTAINING PROTEIN"/>
    <property type="match status" value="1"/>
</dbReference>
<gene>
    <name evidence="2" type="ORF">MEDL_7062</name>
</gene>
<dbReference type="InterPro" id="IPR005135">
    <property type="entry name" value="Endo/exonuclease/phosphatase"/>
</dbReference>
<dbReference type="OrthoDB" id="6147173at2759"/>
<dbReference type="PANTHER" id="PTHR36688:SF2">
    <property type="entry name" value="ENDONUCLEASE_EXONUCLEASE_PHOSPHATASE DOMAIN-CONTAINING PROTEIN"/>
    <property type="match status" value="1"/>
</dbReference>
<dbReference type="InterPro" id="IPR036691">
    <property type="entry name" value="Endo/exonu/phosph_ase_sf"/>
</dbReference>
<dbReference type="AlphaFoldDB" id="A0A8S3QDP1"/>
<dbReference type="Proteomes" id="UP000683360">
    <property type="component" value="Unassembled WGS sequence"/>
</dbReference>
<sequence>MTLEITTNRYGARPVRTHQAGAVPGSLSRRNPSNATGGTFVSSCGVRGRTRRATGRKNTKPKLKEQPVINIMHWNAEGASNKRDELQHFLHENNINICCIQETHLQEGKPFKVRGYQVFRSDRKERKKGGVMTLVRNNINAREIKTYMEEAEYLESKVTIGQSSYNIVNFYCPNDKKLSLDTIQTSDSNFLMVGDFNSQSHSWGYTTIDKRGETIEDWQDEHHLILVNDPTDTPTFYSRRWHTTTTPDLAFCTDDIHQNISRKVCDQLGGSDHRPVILSIRGTKTTIDAQLPRWNYKKANWGKFETRANELTKDIVIEGKNINNVVKIFNTSIVRAAKESIPREKRMERKTSSLNMEKDTTKLWNLTKALNDEGSKGQKITLEDEGKTITGKAAANTFAKGYEEVSNTNIPTSHKKEIRTEIRERKETPAHDIMQTDITMSEMKQSIRKLKKKKSPGPDNITNEMLQHLGNSSLNTLLDIFNLSWRQGQVPQCWKDAIMMPILKKGKNKSKASSYRPISLTSSCCKLLERIINKRMHMYLESENIIGNEQAGFRQYKSTEDQTTHLSQVVEDAFQSKK</sequence>
<comment type="caution">
    <text evidence="2">The sequence shown here is derived from an EMBL/GenBank/DDBJ whole genome shotgun (WGS) entry which is preliminary data.</text>
</comment>
<dbReference type="InterPro" id="IPR052560">
    <property type="entry name" value="RdDP_mobile_element"/>
</dbReference>
<dbReference type="Pfam" id="PF14529">
    <property type="entry name" value="Exo_endo_phos_2"/>
    <property type="match status" value="1"/>
</dbReference>
<reference evidence="2" key="1">
    <citation type="submission" date="2021-03" db="EMBL/GenBank/DDBJ databases">
        <authorList>
            <person name="Bekaert M."/>
        </authorList>
    </citation>
    <scope>NUCLEOTIDE SEQUENCE</scope>
</reference>
<name>A0A8S3QDP1_MYTED</name>
<keyword evidence="3" id="KW-1185">Reference proteome</keyword>
<dbReference type="SUPFAM" id="SSF56219">
    <property type="entry name" value="DNase I-like"/>
    <property type="match status" value="1"/>
</dbReference>